<sequence length="481" mass="52271">MASIVSLPSTNSVVFPPPPPTTNALTLEQRAQLRKSTTKLRQILGATPHLLDTDIVGILGKHSTFPLSSLIQLSLFHSFAGHKTDQSLFSFRFVGPVHIQLPPRKEAPSPVLSESSVDSYSSRSSSSCSFYAPHPYAACASPERKPSTTSPSHSRKSSLRLRPSSAGRAGDHFDSQNTRVPVLRLAVSPPSPISSISSCSSSTSASVRSNSFDSHTRSHSFDDTASTTVCSASDMKFTLHPTRHSTSDRGDGSMEASFNAPSPSTVRRQKMDRIRKMLGDEVPVHLVFPDKNHEPKLSTESEPNFTEEFPPSGITPVAVAGTVIPRTKKGNPGKIVGARDSMGSFTPHRAKRQEKQKHEKSISSLTPSPPIVIPASSIPKHPSQRQLRVIVESPEEHGTSSFEGFGFGTSTLSKKSAVVVQTSWHVRDGITSSEAGKEDANKVWSTRKGYTGWDRSMVVGKSEQERKRAMSYRKPPPPIDF</sequence>
<feature type="region of interest" description="Disordered" evidence="1">
    <location>
        <begin position="140"/>
        <end position="177"/>
    </location>
</feature>
<feature type="region of interest" description="Disordered" evidence="1">
    <location>
        <begin position="240"/>
        <end position="268"/>
    </location>
</feature>
<dbReference type="Proteomes" id="UP000559027">
    <property type="component" value="Unassembled WGS sequence"/>
</dbReference>
<organism evidence="2 3">
    <name type="scientific">Leucocoprinus leucothites</name>
    <dbReference type="NCBI Taxonomy" id="201217"/>
    <lineage>
        <taxon>Eukaryota</taxon>
        <taxon>Fungi</taxon>
        <taxon>Dikarya</taxon>
        <taxon>Basidiomycota</taxon>
        <taxon>Agaricomycotina</taxon>
        <taxon>Agaricomycetes</taxon>
        <taxon>Agaricomycetidae</taxon>
        <taxon>Agaricales</taxon>
        <taxon>Agaricineae</taxon>
        <taxon>Agaricaceae</taxon>
        <taxon>Leucocoprinus</taxon>
    </lineage>
</organism>
<proteinExistence type="predicted"/>
<dbReference type="AlphaFoldDB" id="A0A8H5D6R1"/>
<dbReference type="OrthoDB" id="3034829at2759"/>
<comment type="caution">
    <text evidence="2">The sequence shown here is derived from an EMBL/GenBank/DDBJ whole genome shotgun (WGS) entry which is preliminary data.</text>
</comment>
<feature type="region of interest" description="Disordered" evidence="1">
    <location>
        <begin position="291"/>
        <end position="383"/>
    </location>
</feature>
<feature type="region of interest" description="Disordered" evidence="1">
    <location>
        <begin position="460"/>
        <end position="481"/>
    </location>
</feature>
<evidence type="ECO:0000313" key="2">
    <source>
        <dbReference type="EMBL" id="KAF5354228.1"/>
    </source>
</evidence>
<feature type="region of interest" description="Disordered" evidence="1">
    <location>
        <begin position="189"/>
        <end position="224"/>
    </location>
</feature>
<protein>
    <submittedName>
        <fullName evidence="2">Uncharacterized protein</fullName>
    </submittedName>
</protein>
<gene>
    <name evidence="2" type="ORF">D9756_007000</name>
</gene>
<evidence type="ECO:0000313" key="3">
    <source>
        <dbReference type="Proteomes" id="UP000559027"/>
    </source>
</evidence>
<feature type="compositionally biased region" description="Low complexity" evidence="1">
    <location>
        <begin position="193"/>
        <end position="211"/>
    </location>
</feature>
<accession>A0A8H5D6R1</accession>
<name>A0A8H5D6R1_9AGAR</name>
<keyword evidence="3" id="KW-1185">Reference proteome</keyword>
<reference evidence="2 3" key="1">
    <citation type="journal article" date="2020" name="ISME J.">
        <title>Uncovering the hidden diversity of litter-decomposition mechanisms in mushroom-forming fungi.</title>
        <authorList>
            <person name="Floudas D."/>
            <person name="Bentzer J."/>
            <person name="Ahren D."/>
            <person name="Johansson T."/>
            <person name="Persson P."/>
            <person name="Tunlid A."/>
        </authorList>
    </citation>
    <scope>NUCLEOTIDE SEQUENCE [LARGE SCALE GENOMIC DNA]</scope>
    <source>
        <strain evidence="2 3">CBS 146.42</strain>
    </source>
</reference>
<dbReference type="EMBL" id="JAACJO010000009">
    <property type="protein sequence ID" value="KAF5354228.1"/>
    <property type="molecule type" value="Genomic_DNA"/>
</dbReference>
<evidence type="ECO:0000256" key="1">
    <source>
        <dbReference type="SAM" id="MobiDB-lite"/>
    </source>
</evidence>